<comment type="caution">
    <text evidence="3">The sequence shown here is derived from an EMBL/GenBank/DDBJ whole genome shotgun (WGS) entry which is preliminary data.</text>
</comment>
<sequence>MYSRMRSPVQTRSRRRTENPNPDMINVLARVNAHATVLAPRDLNVHEGGTGPTAAYTSDNTYTPADDQPQMRCEEAVAPRPTIHMQKAVVPPHRAYVLVPPPPGAPQAPAPNDLLDARAHPNSAPTAQAANAEPLTRGRAHVRTFAVSPTTVDSQSARSVPVPDPSERPPAEPKTEVQAATIPAATIPTVDLIKMSKMSEAMMSQSITRRRRRSTLSRTRAAINHVPAAQLDNLPQPRPGTTPAMIPPGILLTGDGSPYVPPGNIHFTPPAVQAVATTCTLVTSSSTNTLGSMDTLGSGLGSVEPVQGDPAHPDMPPKKTRSRVPAVLLNILQGILLGFLTLIMTGVFWSAVVLVHAEM</sequence>
<feature type="compositionally biased region" description="Polar residues" evidence="1">
    <location>
        <begin position="147"/>
        <end position="158"/>
    </location>
</feature>
<protein>
    <recommendedName>
        <fullName evidence="5">Transmembrane protein</fullName>
    </recommendedName>
</protein>
<keyword evidence="2" id="KW-0812">Transmembrane</keyword>
<feature type="region of interest" description="Disordered" evidence="1">
    <location>
        <begin position="146"/>
        <end position="180"/>
    </location>
</feature>
<feature type="region of interest" description="Disordered" evidence="1">
    <location>
        <begin position="41"/>
        <end position="71"/>
    </location>
</feature>
<organism evidence="3 4">
    <name type="scientific">Rhodofomes roseus</name>
    <dbReference type="NCBI Taxonomy" id="34475"/>
    <lineage>
        <taxon>Eukaryota</taxon>
        <taxon>Fungi</taxon>
        <taxon>Dikarya</taxon>
        <taxon>Basidiomycota</taxon>
        <taxon>Agaricomycotina</taxon>
        <taxon>Agaricomycetes</taxon>
        <taxon>Polyporales</taxon>
        <taxon>Rhodofomes</taxon>
    </lineage>
</organism>
<keyword evidence="4" id="KW-1185">Reference proteome</keyword>
<accession>A0ABQ8KKZ4</accession>
<gene>
    <name evidence="3" type="ORF">C8Q71DRAFT_750296</name>
</gene>
<proteinExistence type="predicted"/>
<feature type="region of interest" description="Disordered" evidence="1">
    <location>
        <begin position="300"/>
        <end position="319"/>
    </location>
</feature>
<feature type="region of interest" description="Disordered" evidence="1">
    <location>
        <begin position="1"/>
        <end position="23"/>
    </location>
</feature>
<dbReference type="RefSeq" id="XP_047780201.1">
    <property type="nucleotide sequence ID" value="XM_047923261.1"/>
</dbReference>
<evidence type="ECO:0000256" key="1">
    <source>
        <dbReference type="SAM" id="MobiDB-lite"/>
    </source>
</evidence>
<dbReference type="EMBL" id="JADCUA010000007">
    <property type="protein sequence ID" value="KAH9838286.1"/>
    <property type="molecule type" value="Genomic_DNA"/>
</dbReference>
<feature type="transmembrane region" description="Helical" evidence="2">
    <location>
        <begin position="327"/>
        <end position="352"/>
    </location>
</feature>
<feature type="compositionally biased region" description="Basic and acidic residues" evidence="1">
    <location>
        <begin position="165"/>
        <end position="175"/>
    </location>
</feature>
<evidence type="ECO:0000313" key="4">
    <source>
        <dbReference type="Proteomes" id="UP000814176"/>
    </source>
</evidence>
<dbReference type="Proteomes" id="UP000814176">
    <property type="component" value="Unassembled WGS sequence"/>
</dbReference>
<evidence type="ECO:0000256" key="2">
    <source>
        <dbReference type="SAM" id="Phobius"/>
    </source>
</evidence>
<name>A0ABQ8KKZ4_9APHY</name>
<evidence type="ECO:0000313" key="3">
    <source>
        <dbReference type="EMBL" id="KAH9838286.1"/>
    </source>
</evidence>
<dbReference type="GeneID" id="72003993"/>
<keyword evidence="2" id="KW-1133">Transmembrane helix</keyword>
<keyword evidence="2" id="KW-0472">Membrane</keyword>
<evidence type="ECO:0008006" key="5">
    <source>
        <dbReference type="Google" id="ProtNLM"/>
    </source>
</evidence>
<reference evidence="3 4" key="1">
    <citation type="journal article" date="2021" name="Environ. Microbiol.">
        <title>Gene family expansions and transcriptome signatures uncover fungal adaptations to wood decay.</title>
        <authorList>
            <person name="Hage H."/>
            <person name="Miyauchi S."/>
            <person name="Viragh M."/>
            <person name="Drula E."/>
            <person name="Min B."/>
            <person name="Chaduli D."/>
            <person name="Navarro D."/>
            <person name="Favel A."/>
            <person name="Norest M."/>
            <person name="Lesage-Meessen L."/>
            <person name="Balint B."/>
            <person name="Merenyi Z."/>
            <person name="de Eugenio L."/>
            <person name="Morin E."/>
            <person name="Martinez A.T."/>
            <person name="Baldrian P."/>
            <person name="Stursova M."/>
            <person name="Martinez M.J."/>
            <person name="Novotny C."/>
            <person name="Magnuson J.K."/>
            <person name="Spatafora J.W."/>
            <person name="Maurice S."/>
            <person name="Pangilinan J."/>
            <person name="Andreopoulos W."/>
            <person name="LaButti K."/>
            <person name="Hundley H."/>
            <person name="Na H."/>
            <person name="Kuo A."/>
            <person name="Barry K."/>
            <person name="Lipzen A."/>
            <person name="Henrissat B."/>
            <person name="Riley R."/>
            <person name="Ahrendt S."/>
            <person name="Nagy L.G."/>
            <person name="Grigoriev I.V."/>
            <person name="Martin F."/>
            <person name="Rosso M.N."/>
        </authorList>
    </citation>
    <scope>NUCLEOTIDE SEQUENCE [LARGE SCALE GENOMIC DNA]</scope>
    <source>
        <strain evidence="3 4">CIRM-BRFM 1785</strain>
    </source>
</reference>